<organism evidence="8 9">
    <name type="scientific">Zizania palustris</name>
    <name type="common">Northern wild rice</name>
    <dbReference type="NCBI Taxonomy" id="103762"/>
    <lineage>
        <taxon>Eukaryota</taxon>
        <taxon>Viridiplantae</taxon>
        <taxon>Streptophyta</taxon>
        <taxon>Embryophyta</taxon>
        <taxon>Tracheophyta</taxon>
        <taxon>Spermatophyta</taxon>
        <taxon>Magnoliopsida</taxon>
        <taxon>Liliopsida</taxon>
        <taxon>Poales</taxon>
        <taxon>Poaceae</taxon>
        <taxon>BOP clade</taxon>
        <taxon>Oryzoideae</taxon>
        <taxon>Oryzeae</taxon>
        <taxon>Zizaniinae</taxon>
        <taxon>Zizania</taxon>
    </lineage>
</organism>
<dbReference type="OrthoDB" id="1043111at2759"/>
<keyword evidence="9" id="KW-1185">Reference proteome</keyword>
<evidence type="ECO:0000256" key="5">
    <source>
        <dbReference type="ARBA" id="ARBA00037868"/>
    </source>
</evidence>
<evidence type="ECO:0000313" key="9">
    <source>
        <dbReference type="Proteomes" id="UP000729402"/>
    </source>
</evidence>
<dbReference type="AlphaFoldDB" id="A0A8J5TAB3"/>
<evidence type="ECO:0000256" key="3">
    <source>
        <dbReference type="ARBA" id="ARBA00023136"/>
    </source>
</evidence>
<gene>
    <name evidence="8" type="ORF">GUJ93_ZPchr0006g43511</name>
</gene>
<proteinExistence type="predicted"/>
<dbReference type="InterPro" id="IPR000626">
    <property type="entry name" value="Ubiquitin-like_dom"/>
</dbReference>
<evidence type="ECO:0000256" key="6">
    <source>
        <dbReference type="PIRNR" id="PIRNR032572"/>
    </source>
</evidence>
<dbReference type="Proteomes" id="UP000729402">
    <property type="component" value="Unassembled WGS sequence"/>
</dbReference>
<dbReference type="PROSITE" id="PS50053">
    <property type="entry name" value="UBIQUITIN_2"/>
    <property type="match status" value="1"/>
</dbReference>
<evidence type="ECO:0000313" key="8">
    <source>
        <dbReference type="EMBL" id="KAG8076328.1"/>
    </source>
</evidence>
<dbReference type="InterPro" id="IPR040015">
    <property type="entry name" value="UBL3-like"/>
</dbReference>
<keyword evidence="4" id="KW-0449">Lipoprotein</keyword>
<protein>
    <recommendedName>
        <fullName evidence="6">Membrane-anchored ubiquitin-fold protein</fullName>
    </recommendedName>
</protein>
<evidence type="ECO:0000256" key="1">
    <source>
        <dbReference type="ARBA" id="ARBA00004236"/>
    </source>
</evidence>
<accession>A0A8J5TAB3</accession>
<feature type="domain" description="Ubiquitin-like" evidence="7">
    <location>
        <begin position="8"/>
        <end position="76"/>
    </location>
</feature>
<comment type="function">
    <text evidence="6">May serve as docking site to facilitate the association of other proteins to the plasma membrane.</text>
</comment>
<name>A0A8J5TAB3_ZIZPA</name>
<comment type="subcellular location">
    <subcellularLocation>
        <location evidence="1 6">Cell membrane</location>
    </subcellularLocation>
    <subcellularLocation>
        <location evidence="5">Endomembrane system</location>
        <topology evidence="5">Lipid-anchor</topology>
    </subcellularLocation>
</comment>
<reference evidence="8" key="2">
    <citation type="submission" date="2021-02" db="EMBL/GenBank/DDBJ databases">
        <authorList>
            <person name="Kimball J.A."/>
            <person name="Haas M.W."/>
            <person name="Macchietto M."/>
            <person name="Kono T."/>
            <person name="Duquette J."/>
            <person name="Shao M."/>
        </authorList>
    </citation>
    <scope>NUCLEOTIDE SEQUENCE</scope>
    <source>
        <tissue evidence="8">Fresh leaf tissue</tissue>
    </source>
</reference>
<comment type="caution">
    <text evidence="8">The sequence shown here is derived from an EMBL/GenBank/DDBJ whole genome shotgun (WGS) entry which is preliminary data.</text>
</comment>
<dbReference type="PANTHER" id="PTHR13169">
    <property type="entry name" value="UBIQUITIN-LIKE PROTEIN 3 HCG-1 PROTEIN"/>
    <property type="match status" value="1"/>
</dbReference>
<keyword evidence="3 6" id="KW-0472">Membrane</keyword>
<dbReference type="Pfam" id="PF13881">
    <property type="entry name" value="Rad60-SLD_2"/>
    <property type="match status" value="1"/>
</dbReference>
<dbReference type="PIRSF" id="PIRSF032572">
    <property type="entry name" value="MUB"/>
    <property type="match status" value="1"/>
</dbReference>
<dbReference type="CDD" id="cd01814">
    <property type="entry name" value="Ubl_MUBs_plant"/>
    <property type="match status" value="1"/>
</dbReference>
<dbReference type="InterPro" id="IPR039540">
    <property type="entry name" value="UBL3-like_ubiquitin_dom"/>
</dbReference>
<evidence type="ECO:0000256" key="4">
    <source>
        <dbReference type="ARBA" id="ARBA00023288"/>
    </source>
</evidence>
<dbReference type="EMBL" id="JAAALK010000283">
    <property type="protein sequence ID" value="KAG8076328.1"/>
    <property type="molecule type" value="Genomic_DNA"/>
</dbReference>
<keyword evidence="2 6" id="KW-1003">Cell membrane</keyword>
<dbReference type="PANTHER" id="PTHR13169:SF0">
    <property type="entry name" value="UBIQUITIN-LIKE PROTEIN 3"/>
    <property type="match status" value="1"/>
</dbReference>
<evidence type="ECO:0000256" key="2">
    <source>
        <dbReference type="ARBA" id="ARBA00022475"/>
    </source>
</evidence>
<sequence length="119" mass="12879">MAEGMEPIEVRFRLFDGTDIGPNGHDPSTTVAALKEFVLARWPQGKEVAPESVNDVKLISAGRVLENNTTLAESRLPVGEVAGSAITMHVIVRPPQSVKTEKKKVSKSPKQNRCGCTIL</sequence>
<reference evidence="8" key="1">
    <citation type="journal article" date="2021" name="bioRxiv">
        <title>Whole Genome Assembly and Annotation of Northern Wild Rice, Zizania palustris L., Supports a Whole Genome Duplication in the Zizania Genus.</title>
        <authorList>
            <person name="Haas M."/>
            <person name="Kono T."/>
            <person name="Macchietto M."/>
            <person name="Millas R."/>
            <person name="McGilp L."/>
            <person name="Shao M."/>
            <person name="Duquette J."/>
            <person name="Hirsch C.N."/>
            <person name="Kimball J."/>
        </authorList>
    </citation>
    <scope>NUCLEOTIDE SEQUENCE</scope>
    <source>
        <tissue evidence="8">Fresh leaf tissue</tissue>
    </source>
</reference>
<evidence type="ECO:0000259" key="7">
    <source>
        <dbReference type="PROSITE" id="PS50053"/>
    </source>
</evidence>
<dbReference type="InterPro" id="IPR017000">
    <property type="entry name" value="MUB"/>
</dbReference>